<keyword evidence="4" id="KW-1185">Reference proteome</keyword>
<evidence type="ECO:0000313" key="4">
    <source>
        <dbReference type="Proteomes" id="UP000499080"/>
    </source>
</evidence>
<dbReference type="InterPro" id="IPR036598">
    <property type="entry name" value="GOLD_dom_sf"/>
</dbReference>
<dbReference type="PROSITE" id="PS50866">
    <property type="entry name" value="GOLD"/>
    <property type="match status" value="1"/>
</dbReference>
<dbReference type="PANTHER" id="PTHR23324:SF83">
    <property type="entry name" value="SEC14-LIKE PROTEIN 2"/>
    <property type="match status" value="1"/>
</dbReference>
<dbReference type="EMBL" id="BGPR01029208">
    <property type="protein sequence ID" value="GBO00856.1"/>
    <property type="molecule type" value="Genomic_DNA"/>
</dbReference>
<name>A0A4Y2TN83_ARAVE</name>
<dbReference type="Gene3D" id="2.60.120.680">
    <property type="entry name" value="GOLD domain"/>
    <property type="match status" value="1"/>
</dbReference>
<dbReference type="AlphaFoldDB" id="A0A4Y2TN83"/>
<dbReference type="Proteomes" id="UP000499080">
    <property type="component" value="Unassembled WGS sequence"/>
</dbReference>
<dbReference type="EMBL" id="BGPR01029211">
    <property type="protein sequence ID" value="GBO00860.1"/>
    <property type="molecule type" value="Genomic_DNA"/>
</dbReference>
<protein>
    <recommendedName>
        <fullName evidence="1">GOLD domain-containing protein</fullName>
    </recommendedName>
</protein>
<reference evidence="3 4" key="1">
    <citation type="journal article" date="2019" name="Sci. Rep.">
        <title>Orb-weaving spider Araneus ventricosus genome elucidates the spidroin gene catalogue.</title>
        <authorList>
            <person name="Kono N."/>
            <person name="Nakamura H."/>
            <person name="Ohtoshi R."/>
            <person name="Moran D.A.P."/>
            <person name="Shinohara A."/>
            <person name="Yoshida Y."/>
            <person name="Fujiwara M."/>
            <person name="Mori M."/>
            <person name="Tomita M."/>
            <person name="Arakawa K."/>
        </authorList>
    </citation>
    <scope>NUCLEOTIDE SEQUENCE [LARGE SCALE GENOMIC DNA]</scope>
</reference>
<evidence type="ECO:0000259" key="1">
    <source>
        <dbReference type="PROSITE" id="PS50866"/>
    </source>
</evidence>
<sequence length="249" mass="29104">MAVRKVRISLRNFHRLSLSVIDFSPAARAFFVRVAHPNGMGEKGWFLGIRTVSGVIVVFEAGGEFFLSLKEELRRSRILRFLYLNGLRNQRVKTIIRFRSHNEVRLGHNKIQHGKPIPKRYYRQNGGKRLVLEPDAEKLSVMPFSKEEITFEVKEANSSIGWEFEIKKGDIDFSLIFREKISEDLEPVELIPKQRIDTSFEYEKGCFKCEKIGNYTMVFDNSYSWLHSKEVYYRAGIKNPKNNELFEST</sequence>
<dbReference type="OrthoDB" id="1434354at2759"/>
<dbReference type="InterPro" id="IPR009038">
    <property type="entry name" value="GOLD_dom"/>
</dbReference>
<gene>
    <name evidence="2" type="ORF">AVEN_193482_1</name>
    <name evidence="3" type="ORF">AVEN_275420_1</name>
</gene>
<feature type="domain" description="GOLD" evidence="1">
    <location>
        <begin position="129"/>
        <end position="237"/>
    </location>
</feature>
<proteinExistence type="predicted"/>
<comment type="caution">
    <text evidence="3">The sequence shown here is derived from an EMBL/GenBank/DDBJ whole genome shotgun (WGS) entry which is preliminary data.</text>
</comment>
<dbReference type="InterPro" id="IPR051064">
    <property type="entry name" value="SEC14/CRAL-TRIO_domain"/>
</dbReference>
<organism evidence="3 4">
    <name type="scientific">Araneus ventricosus</name>
    <name type="common">Orbweaver spider</name>
    <name type="synonym">Epeira ventricosa</name>
    <dbReference type="NCBI Taxonomy" id="182803"/>
    <lineage>
        <taxon>Eukaryota</taxon>
        <taxon>Metazoa</taxon>
        <taxon>Ecdysozoa</taxon>
        <taxon>Arthropoda</taxon>
        <taxon>Chelicerata</taxon>
        <taxon>Arachnida</taxon>
        <taxon>Araneae</taxon>
        <taxon>Araneomorphae</taxon>
        <taxon>Entelegynae</taxon>
        <taxon>Araneoidea</taxon>
        <taxon>Araneidae</taxon>
        <taxon>Araneus</taxon>
    </lineage>
</organism>
<evidence type="ECO:0000313" key="3">
    <source>
        <dbReference type="EMBL" id="GBO00860.1"/>
    </source>
</evidence>
<dbReference type="GO" id="GO:0005737">
    <property type="term" value="C:cytoplasm"/>
    <property type="evidence" value="ECO:0007669"/>
    <property type="project" value="TreeGrafter"/>
</dbReference>
<dbReference type="PANTHER" id="PTHR23324">
    <property type="entry name" value="SEC14 RELATED PROTEIN"/>
    <property type="match status" value="1"/>
</dbReference>
<dbReference type="SUPFAM" id="SSF101576">
    <property type="entry name" value="Supernatant protein factor (SPF), C-terminal domain"/>
    <property type="match status" value="1"/>
</dbReference>
<accession>A0A4Y2TN83</accession>
<evidence type="ECO:0000313" key="2">
    <source>
        <dbReference type="EMBL" id="GBO00856.1"/>
    </source>
</evidence>